<organism evidence="2">
    <name type="scientific">bioreactor metagenome</name>
    <dbReference type="NCBI Taxonomy" id="1076179"/>
    <lineage>
        <taxon>unclassified sequences</taxon>
        <taxon>metagenomes</taxon>
        <taxon>ecological metagenomes</taxon>
    </lineage>
</organism>
<dbReference type="AlphaFoldDB" id="A0A644UAK2"/>
<sequence length="447" mass="49118">MKKIIKLFSITFLALALFAVANTYRVVAQTTASVPETKMEVVKLATVNIYDATSTKINNKTYSVSFVFTNREGIQPNIRYGIQLIRRYNNKPIDIYLVNKAITLGENDQKEITLEYTIPDYISDGVYRMLIVAQNQNGLLLATSPTSFPEKYITIENSSGLDVDKCYLKVEGDDPNTTYAFGEGVTIKAGVEKLIASCEITNNTLKGDDLRLQLITHKRDQLGDILTNEILPDPITIKGKSTQTITFPVPTQTTPQAYDIDTFLINSKGEKVSYSVFLHYVISGVSATIQNVLMDKTNYVAGDEAQVKVLWTASADTFSFSRLPGSDATYRTKIDIKDSNGNICGSVNKKVATPEILGEDLIKVAIDKTCDGAIAEVSILDDNGNVLDTTKIDLNNPVTNVQINANIPKASFSFANANAIYVVVLILVLVLIAVGILLLKKQKVEDK</sequence>
<evidence type="ECO:0000256" key="1">
    <source>
        <dbReference type="SAM" id="Phobius"/>
    </source>
</evidence>
<name>A0A644UAK2_9ZZZZ</name>
<reference evidence="2" key="1">
    <citation type="submission" date="2019-08" db="EMBL/GenBank/DDBJ databases">
        <authorList>
            <person name="Kucharzyk K."/>
            <person name="Murdoch R.W."/>
            <person name="Higgins S."/>
            <person name="Loffler F."/>
        </authorList>
    </citation>
    <scope>NUCLEOTIDE SEQUENCE</scope>
</reference>
<feature type="transmembrane region" description="Helical" evidence="1">
    <location>
        <begin position="419"/>
        <end position="439"/>
    </location>
</feature>
<keyword evidence="1" id="KW-0812">Transmembrane</keyword>
<comment type="caution">
    <text evidence="2">The sequence shown here is derived from an EMBL/GenBank/DDBJ whole genome shotgun (WGS) entry which is preliminary data.</text>
</comment>
<keyword evidence="1" id="KW-1133">Transmembrane helix</keyword>
<dbReference type="EMBL" id="VSSQ01000092">
    <property type="protein sequence ID" value="MPL75900.1"/>
    <property type="molecule type" value="Genomic_DNA"/>
</dbReference>
<accession>A0A644UAK2</accession>
<protein>
    <submittedName>
        <fullName evidence="2">Uncharacterized protein</fullName>
    </submittedName>
</protein>
<evidence type="ECO:0000313" key="2">
    <source>
        <dbReference type="EMBL" id="MPL75900.1"/>
    </source>
</evidence>
<gene>
    <name evidence="2" type="ORF">SDC9_21738</name>
</gene>
<keyword evidence="1" id="KW-0472">Membrane</keyword>
<proteinExistence type="predicted"/>